<evidence type="ECO:0008006" key="4">
    <source>
        <dbReference type="Google" id="ProtNLM"/>
    </source>
</evidence>
<keyword evidence="1" id="KW-0472">Membrane</keyword>
<accession>A0ABT6JPZ4</accession>
<feature type="transmembrane region" description="Helical" evidence="1">
    <location>
        <begin position="133"/>
        <end position="157"/>
    </location>
</feature>
<feature type="transmembrane region" description="Helical" evidence="1">
    <location>
        <begin position="100"/>
        <end position="121"/>
    </location>
</feature>
<keyword evidence="1" id="KW-1133">Transmembrane helix</keyword>
<evidence type="ECO:0000313" key="3">
    <source>
        <dbReference type="Proteomes" id="UP001156873"/>
    </source>
</evidence>
<feature type="transmembrane region" description="Helical" evidence="1">
    <location>
        <begin position="67"/>
        <end position="88"/>
    </location>
</feature>
<dbReference type="EMBL" id="JARXRO010000007">
    <property type="protein sequence ID" value="MDH5832543.1"/>
    <property type="molecule type" value="Genomic_DNA"/>
</dbReference>
<protein>
    <recommendedName>
        <fullName evidence="4">DUF2214 domain-containing protein</fullName>
    </recommendedName>
</protein>
<evidence type="ECO:0000256" key="1">
    <source>
        <dbReference type="SAM" id="Phobius"/>
    </source>
</evidence>
<name>A0ABT6JPZ4_9GAMM</name>
<comment type="caution">
    <text evidence="2">The sequence shown here is derived from an EMBL/GenBank/DDBJ whole genome shotgun (WGS) entry which is preliminary data.</text>
</comment>
<organism evidence="2 3">
    <name type="scientific">Luteimonas kalidii</name>
    <dbReference type="NCBI Taxonomy" id="3042025"/>
    <lineage>
        <taxon>Bacteria</taxon>
        <taxon>Pseudomonadati</taxon>
        <taxon>Pseudomonadota</taxon>
        <taxon>Gammaproteobacteria</taxon>
        <taxon>Lysobacterales</taxon>
        <taxon>Lysobacteraceae</taxon>
        <taxon>Luteimonas</taxon>
    </lineage>
</organism>
<reference evidence="2 3" key="1">
    <citation type="submission" date="2023-04" db="EMBL/GenBank/DDBJ databases">
        <title>Luteimonas sp. M1R5S59.</title>
        <authorList>
            <person name="Sun J.-Q."/>
        </authorList>
    </citation>
    <scope>NUCLEOTIDE SEQUENCE [LARGE SCALE GENOMIC DNA]</scope>
    <source>
        <strain evidence="2 3">M1R5S59</strain>
    </source>
</reference>
<sequence length="159" mass="16088">MAIAAAAAAFETSALGEWIRGAGQAYAVVNVAHLLGLSLLVGPALLMDLRLLGLGRAFPLAETVRCLGRVAGAGLVLAVCSGVALFAADAVALSTHPLMRLKLALVLLALANVALFHAWAGRGRAAWAGDVPAAARACAAVSLLAWPAIVVAGRMIAYL</sequence>
<keyword evidence="3" id="KW-1185">Reference proteome</keyword>
<dbReference type="Proteomes" id="UP001156873">
    <property type="component" value="Unassembled WGS sequence"/>
</dbReference>
<proteinExistence type="predicted"/>
<dbReference type="RefSeq" id="WP_280576726.1">
    <property type="nucleotide sequence ID" value="NZ_JARXRO010000007.1"/>
</dbReference>
<keyword evidence="1" id="KW-0812">Transmembrane</keyword>
<evidence type="ECO:0000313" key="2">
    <source>
        <dbReference type="EMBL" id="MDH5832543.1"/>
    </source>
</evidence>
<gene>
    <name evidence="2" type="ORF">QFW81_01160</name>
</gene>
<feature type="transmembrane region" description="Helical" evidence="1">
    <location>
        <begin position="26"/>
        <end position="46"/>
    </location>
</feature>